<accession>A0A9Q1DKD2</accession>
<sequence>MYPHLPSSRGPAVQSSSQPKPRPAPTEGPDPAEAAALPRLLPDRHPLKEEEEVALNECGLVPSALLSLCWDAAVQAAEASAGGPSAPLLRAEVLENIQTISAPFTAPPILTHRGTDRAAWGIFFSDWTVTCEAKSTCQPGVGSERDRGKKVPVSQEVSQPVECEVGGPGSLGNWGRAAHWMGLALPHRSEREKRGGARSLIFGGSDIEWTVLVPL</sequence>
<dbReference type="EMBL" id="JAFJMO010000006">
    <property type="protein sequence ID" value="KAJ8274152.1"/>
    <property type="molecule type" value="Genomic_DNA"/>
</dbReference>
<evidence type="ECO:0000313" key="3">
    <source>
        <dbReference type="Proteomes" id="UP001152803"/>
    </source>
</evidence>
<proteinExistence type="predicted"/>
<dbReference type="AlphaFoldDB" id="A0A9Q1DKD2"/>
<organism evidence="2 3">
    <name type="scientific">Conger conger</name>
    <name type="common">Conger eel</name>
    <name type="synonym">Muraena conger</name>
    <dbReference type="NCBI Taxonomy" id="82655"/>
    <lineage>
        <taxon>Eukaryota</taxon>
        <taxon>Metazoa</taxon>
        <taxon>Chordata</taxon>
        <taxon>Craniata</taxon>
        <taxon>Vertebrata</taxon>
        <taxon>Euteleostomi</taxon>
        <taxon>Actinopterygii</taxon>
        <taxon>Neopterygii</taxon>
        <taxon>Teleostei</taxon>
        <taxon>Anguilliformes</taxon>
        <taxon>Congridae</taxon>
        <taxon>Conger</taxon>
    </lineage>
</organism>
<keyword evidence="3" id="KW-1185">Reference proteome</keyword>
<gene>
    <name evidence="2" type="ORF">COCON_G00087770</name>
</gene>
<protein>
    <submittedName>
        <fullName evidence="2">Uncharacterized protein</fullName>
    </submittedName>
</protein>
<reference evidence="2" key="1">
    <citation type="journal article" date="2023" name="Science">
        <title>Genome structures resolve the early diversification of teleost fishes.</title>
        <authorList>
            <person name="Parey E."/>
            <person name="Louis A."/>
            <person name="Montfort J."/>
            <person name="Bouchez O."/>
            <person name="Roques C."/>
            <person name="Iampietro C."/>
            <person name="Lluch J."/>
            <person name="Castinel A."/>
            <person name="Donnadieu C."/>
            <person name="Desvignes T."/>
            <person name="Floi Bucao C."/>
            <person name="Jouanno E."/>
            <person name="Wen M."/>
            <person name="Mejri S."/>
            <person name="Dirks R."/>
            <person name="Jansen H."/>
            <person name="Henkel C."/>
            <person name="Chen W.J."/>
            <person name="Zahm M."/>
            <person name="Cabau C."/>
            <person name="Klopp C."/>
            <person name="Thompson A.W."/>
            <person name="Robinson-Rechavi M."/>
            <person name="Braasch I."/>
            <person name="Lecointre G."/>
            <person name="Bobe J."/>
            <person name="Postlethwait J.H."/>
            <person name="Berthelot C."/>
            <person name="Roest Crollius H."/>
            <person name="Guiguen Y."/>
        </authorList>
    </citation>
    <scope>NUCLEOTIDE SEQUENCE</scope>
    <source>
        <strain evidence="2">Concon-B</strain>
    </source>
</reference>
<evidence type="ECO:0000256" key="1">
    <source>
        <dbReference type="SAM" id="MobiDB-lite"/>
    </source>
</evidence>
<feature type="compositionally biased region" description="Low complexity" evidence="1">
    <location>
        <begin position="29"/>
        <end position="40"/>
    </location>
</feature>
<name>A0A9Q1DKD2_CONCO</name>
<feature type="region of interest" description="Disordered" evidence="1">
    <location>
        <begin position="1"/>
        <end position="41"/>
    </location>
</feature>
<evidence type="ECO:0000313" key="2">
    <source>
        <dbReference type="EMBL" id="KAJ8274152.1"/>
    </source>
</evidence>
<dbReference type="Proteomes" id="UP001152803">
    <property type="component" value="Unassembled WGS sequence"/>
</dbReference>
<comment type="caution">
    <text evidence="2">The sequence shown here is derived from an EMBL/GenBank/DDBJ whole genome shotgun (WGS) entry which is preliminary data.</text>
</comment>